<dbReference type="RefSeq" id="XP_021331365.2">
    <property type="nucleotide sequence ID" value="XM_021475690.3"/>
</dbReference>
<organism evidence="1 2">
    <name type="scientific">Danio rerio</name>
    <name type="common">Zebrafish</name>
    <name type="synonym">Brachydanio rerio</name>
    <dbReference type="NCBI Taxonomy" id="7955"/>
    <lineage>
        <taxon>Eukaryota</taxon>
        <taxon>Metazoa</taxon>
        <taxon>Chordata</taxon>
        <taxon>Craniata</taxon>
        <taxon>Vertebrata</taxon>
        <taxon>Euteleostomi</taxon>
        <taxon>Actinopterygii</taxon>
        <taxon>Neopterygii</taxon>
        <taxon>Teleostei</taxon>
        <taxon>Ostariophysi</taxon>
        <taxon>Cypriniformes</taxon>
        <taxon>Danionidae</taxon>
        <taxon>Danioninae</taxon>
        <taxon>Danio</taxon>
    </lineage>
</organism>
<sequence length="439" mass="48199">MRESISSGTIPLPAEPENMAIPKYVWDRDFSVAKPGNIKKTDFQIHVLSEPSPFTPKGDEDLELVHAGLGKRLLTVPDNFKHSEIVSLLEGEFPKLKTLQGGWMFYKSTGGGGRRKLSIIPTDADGYSTRLLKSVSNNGKNMLFVVPLQEQLSTEPLPYDSVEFAKMPQSSCMKCGKKIPLPLLPLHIEECKEAETESSNDVTILDDDVDENVIETVDQPSPLHPILEPSLQICPICQISFPTDVLPFHASMCGEGERTFGDNDSSFTLNTEELPGPSTAQSSTSLSAAWKNEIDPFKSSRMFCDELLSINSHCPSLSLLINQFDTMDEQDSTLVSFYKMNSANWSTPLKYRLTGDAAVGKGVNRHILSMMMQKLKTGFTLNLGSSTTALFEGEKNHRVPSASAVLRDSNLFQMAGRMIGHSFLHGGPSLSGLSIPVVI</sequence>
<dbReference type="KEGG" id="dre:103910820"/>
<evidence type="ECO:0000313" key="2">
    <source>
        <dbReference type="RefSeq" id="XP_021331365.2"/>
    </source>
</evidence>
<accession>A0A8M9QCV1</accession>
<reference evidence="2" key="1">
    <citation type="submission" date="2025-08" db="UniProtKB">
        <authorList>
            <consortium name="RefSeq"/>
        </authorList>
    </citation>
    <scope>IDENTIFICATION</scope>
    <source>
        <strain evidence="2">Tuebingen</strain>
        <tissue evidence="2">Fibroblasts and whole tissue</tissue>
    </source>
</reference>
<keyword evidence="1" id="KW-1185">Reference proteome</keyword>
<name>A0A8M9QCV1_DANRE</name>
<proteinExistence type="predicted"/>
<evidence type="ECO:0000313" key="1">
    <source>
        <dbReference type="Proteomes" id="UP000000437"/>
    </source>
</evidence>
<gene>
    <name evidence="2" type="primary">LOC103910820</name>
</gene>
<protein>
    <submittedName>
        <fullName evidence="2">Uncharacterized protein</fullName>
    </submittedName>
</protein>
<dbReference type="Proteomes" id="UP000000437">
    <property type="component" value="Chromosome 4"/>
</dbReference>
<dbReference type="OrthoDB" id="8910180at2759"/>
<dbReference type="AlphaFoldDB" id="A0A8M9QCV1"/>